<evidence type="ECO:0000313" key="17">
    <source>
        <dbReference type="Proteomes" id="UP000489121"/>
    </source>
</evidence>
<dbReference type="Proteomes" id="UP000528151">
    <property type="component" value="Unassembled WGS sequence"/>
</dbReference>
<dbReference type="KEGG" id="lmok:CQ02_10315"/>
<reference evidence="6 18" key="4">
    <citation type="submission" date="2019-04" db="EMBL/GenBank/DDBJ databases">
        <authorList>
            <consortium name="GenomeTrakr network: Whole genome sequencing for foodborne pathogen traceback"/>
        </authorList>
    </citation>
    <scope>NUCLEOTIDE SEQUENCE [LARGE SCALE GENOMIC DNA]</scope>
    <source>
        <strain evidence="6 18">CFSAN072474</strain>
    </source>
</reference>
<evidence type="ECO:0000313" key="12">
    <source>
        <dbReference type="EMBL" id="RKA06541.1"/>
    </source>
</evidence>
<evidence type="ECO:0000313" key="11">
    <source>
        <dbReference type="EMBL" id="NYA01944.1"/>
    </source>
</evidence>
<evidence type="ECO:0000313" key="7">
    <source>
        <dbReference type="EMBL" id="EAH4241654.1"/>
    </source>
</evidence>
<protein>
    <recommendedName>
        <fullName evidence="1">Fructosamine deglycase</fullName>
        <ecNumber evidence="1">3.5.-.-</ecNumber>
    </recommendedName>
</protein>
<dbReference type="PANTHER" id="PTHR10937:SF14">
    <property type="entry name" value="FRUCTOSELYSINE 6-PHOSPHATE DEGLYCASE"/>
    <property type="match status" value="1"/>
</dbReference>
<dbReference type="GO" id="GO:0006047">
    <property type="term" value="P:UDP-N-acetylglucosamine metabolic process"/>
    <property type="evidence" value="ECO:0007669"/>
    <property type="project" value="TreeGrafter"/>
</dbReference>
<evidence type="ECO:0000313" key="5">
    <source>
        <dbReference type="EMBL" id="EAG4463270.1"/>
    </source>
</evidence>
<dbReference type="EMBL" id="AANEHK010000006">
    <property type="protein sequence ID" value="EDO0986049.1"/>
    <property type="molecule type" value="Genomic_DNA"/>
</dbReference>
<dbReference type="GO" id="GO:0016787">
    <property type="term" value="F:hydrolase activity"/>
    <property type="evidence" value="ECO:0007669"/>
    <property type="project" value="UniProtKB-KW"/>
</dbReference>
<dbReference type="PANTHER" id="PTHR10937">
    <property type="entry name" value="GLUCOSAMINE--FRUCTOSE-6-PHOSPHATE AMINOTRANSFERASE, ISOMERIZING"/>
    <property type="match status" value="1"/>
</dbReference>
<keyword evidence="1" id="KW-0119">Carbohydrate metabolism</keyword>
<reference evidence="11 21" key="8">
    <citation type="submission" date="2020-06" db="EMBL/GenBank/DDBJ databases">
        <title>Two Listeria outbreaks in Switzerland in 2018 and 2020.</title>
        <authorList>
            <person name="Stevens M.J.A."/>
            <person name="Bloemberg G."/>
            <person name="Nusch-Inderbinnen M."/>
            <person name="Stephan R."/>
        </authorList>
    </citation>
    <scope>NUCLEOTIDE SEQUENCE [LARGE SCALE GENOMIC DNA]</scope>
    <source>
        <strain evidence="11 21">N18-0707</strain>
    </source>
</reference>
<evidence type="ECO:0000313" key="14">
    <source>
        <dbReference type="Proteomes" id="UP000365297"/>
    </source>
</evidence>
<dbReference type="EC" id="3.5.-.-" evidence="1"/>
<dbReference type="CDD" id="cd05710">
    <property type="entry name" value="SIS_1"/>
    <property type="match status" value="1"/>
</dbReference>
<evidence type="ECO:0000259" key="2">
    <source>
        <dbReference type="PROSITE" id="PS51464"/>
    </source>
</evidence>
<gene>
    <name evidence="12" type="primary">frlb</name>
    <name evidence="3" type="ORF">ARY78_06735</name>
    <name evidence="5" type="ORF">CA369_13285</name>
    <name evidence="6" type="ORF">CW845_00975</name>
    <name evidence="4" type="ORF">DQ70_11840</name>
    <name evidence="12" type="ORF">DYZ80_02436</name>
    <name evidence="7" type="ORF">E5F58_06485</name>
    <name evidence="8" type="ORF">F6515_06055</name>
    <name evidence="9" type="ORF">FV747_08585</name>
    <name evidence="10" type="ORF">GHH22_01090</name>
    <name evidence="11" type="ORF">HZJ64_08875</name>
</gene>
<dbReference type="Proteomes" id="UP000489121">
    <property type="component" value="Unassembled WGS sequence"/>
</dbReference>
<dbReference type="EMBL" id="AAAIXK010000003">
    <property type="protein sequence ID" value="EAC5550119.1"/>
    <property type="molecule type" value="Genomic_DNA"/>
</dbReference>
<dbReference type="InterPro" id="IPR001347">
    <property type="entry name" value="SIS_dom"/>
</dbReference>
<dbReference type="GO" id="GO:0006487">
    <property type="term" value="P:protein N-linked glycosylation"/>
    <property type="evidence" value="ECO:0007669"/>
    <property type="project" value="TreeGrafter"/>
</dbReference>
<dbReference type="Proteomes" id="UP000527632">
    <property type="component" value="Unassembled WGS sequence"/>
</dbReference>
<evidence type="ECO:0000313" key="18">
    <source>
        <dbReference type="Proteomes" id="UP000522199"/>
    </source>
</evidence>
<evidence type="ECO:0000313" key="6">
    <source>
        <dbReference type="EMBL" id="EAG9386066.1"/>
    </source>
</evidence>
<dbReference type="GO" id="GO:0097367">
    <property type="term" value="F:carbohydrate derivative binding"/>
    <property type="evidence" value="ECO:0007669"/>
    <property type="project" value="InterPro"/>
</dbReference>
<dbReference type="EMBL" id="AALGDA010000013">
    <property type="protein sequence ID" value="ECY9782553.1"/>
    <property type="molecule type" value="Genomic_DNA"/>
</dbReference>
<dbReference type="GO" id="GO:0006002">
    <property type="term" value="P:fructose 6-phosphate metabolic process"/>
    <property type="evidence" value="ECO:0007669"/>
    <property type="project" value="TreeGrafter"/>
</dbReference>
<evidence type="ECO:0000313" key="15">
    <source>
        <dbReference type="Proteomes" id="UP000368512"/>
    </source>
</evidence>
<dbReference type="AlphaFoldDB" id="A0A0B8R316"/>
<comment type="function">
    <text evidence="1">Catalyzes the conversion of a range of fructosamine 6-phosphates to glucose 6-phosphate and a free amino acid.</text>
</comment>
<reference evidence="12 13" key="1">
    <citation type="journal article" date="2018" name="BMC Genomics">
        <title>Genes significantly associated with lineage II food isolates of Listeria monocytogenes.</title>
        <authorList>
            <person name="Pirone-Davies C."/>
            <person name="Chen Y."/>
            <person name="Pightling A."/>
            <person name="Ryan G."/>
            <person name="Wang Y."/>
            <person name="Yao K."/>
            <person name="Hoffmann M."/>
            <person name="Allard M.W."/>
        </authorList>
    </citation>
    <scope>NUCLEOTIDE SEQUENCE [LARGE SCALE GENOMIC DNA]</scope>
    <source>
        <strain evidence="12 13">PNUSAL000550</strain>
    </source>
</reference>
<dbReference type="EMBL" id="AABEKY010000001">
    <property type="protein sequence ID" value="EAG9386066.1"/>
    <property type="molecule type" value="Genomic_DNA"/>
</dbReference>
<dbReference type="PIRSF" id="PIRSF009290">
    <property type="entry name" value="FrlB"/>
    <property type="match status" value="1"/>
</dbReference>
<evidence type="ECO:0000313" key="20">
    <source>
        <dbReference type="Proteomes" id="UP000528151"/>
    </source>
</evidence>
<keyword evidence="1 12" id="KW-0378">Hydrolase</keyword>
<evidence type="ECO:0000313" key="9">
    <source>
        <dbReference type="EMBL" id="EDO0986049.1"/>
    </source>
</evidence>
<evidence type="ECO:0000313" key="3">
    <source>
        <dbReference type="EMBL" id="EAC5550119.1"/>
    </source>
</evidence>
<dbReference type="EMBL" id="JACAVN010000005">
    <property type="protein sequence ID" value="NYA01944.1"/>
    <property type="molecule type" value="Genomic_DNA"/>
</dbReference>
<evidence type="ECO:0000313" key="10">
    <source>
        <dbReference type="EMBL" id="HAA8051753.1"/>
    </source>
</evidence>
<reference evidence="8 17" key="6">
    <citation type="submission" date="2019-09" db="EMBL/GenBank/DDBJ databases">
        <authorList>
            <consortium name="PulseNet: The National Subtyping Network for Foodborne Disease Surveillance"/>
            <person name="Tarr C.L."/>
            <person name="Trees E."/>
            <person name="Katz L.S."/>
            <person name="Carleton-Romer H.A."/>
            <person name="Stroika S."/>
            <person name="Kucerova Z."/>
            <person name="Roache K.F."/>
            <person name="Sabol A.L."/>
            <person name="Besser J."/>
            <person name="Gerner-Smidt P."/>
        </authorList>
    </citation>
    <scope>NUCLEOTIDE SEQUENCE [LARGE SCALE GENOMIC DNA]</scope>
    <source>
        <strain evidence="8 17">PNUSAL005692</strain>
    </source>
</reference>
<sequence>MLKFDEQKVRENMEGALKLRPQINEVVDQIHDRGFSNICWLGIGGTYASAMQAVVHMKEKTALETFYENAAVFLTTGNKRVTKDTLVVISSVTGSTQEVVDAVKKCNEIGATVFGFIDKAEAELATLVDHLISYPLNEQLKFFMVADRFMYLAGEFEDYDAFYQEMDQHFAEGIVEVEKAADKFGQEFALKHHQDDIHYFVGAGNQWGATYSYAMCYWEEQHWIKTKSIESHEFFHGMFEIVERDTPVTIYVTEDSQRSLSERVVNFIPQICANYTVIDAKDYDMPGISAKFRGALSPFIIHAVNNRIDVHVEKINCHPMEIRRYYRQLDY</sequence>
<dbReference type="Proteomes" id="UP000368512">
    <property type="component" value="Unassembled WGS sequence"/>
</dbReference>
<dbReference type="RefSeq" id="WP_003734406.1">
    <property type="nucleotide sequence ID" value="NC_021825.2"/>
</dbReference>
<dbReference type="EMBL" id="AABBZO010000018">
    <property type="protein sequence ID" value="EAG4463270.1"/>
    <property type="molecule type" value="Genomic_DNA"/>
</dbReference>
<evidence type="ECO:0000313" key="13">
    <source>
        <dbReference type="Proteomes" id="UP000272537"/>
    </source>
</evidence>
<dbReference type="Gene3D" id="3.40.50.10490">
    <property type="entry name" value="Glucose-6-phosphate isomerase like protein, domain 1"/>
    <property type="match status" value="2"/>
</dbReference>
<dbReference type="EMBL" id="AABGUK010000002">
    <property type="protein sequence ID" value="EAH4241654.1"/>
    <property type="molecule type" value="Genomic_DNA"/>
</dbReference>
<evidence type="ECO:0000313" key="19">
    <source>
        <dbReference type="Proteomes" id="UP000527632"/>
    </source>
</evidence>
<evidence type="ECO:0000256" key="1">
    <source>
        <dbReference type="PIRNR" id="PIRNR009290"/>
    </source>
</evidence>
<dbReference type="SUPFAM" id="SSF53697">
    <property type="entry name" value="SIS domain"/>
    <property type="match status" value="1"/>
</dbReference>
<dbReference type="Proteomes" id="UP000272537">
    <property type="component" value="Unassembled WGS sequence"/>
</dbReference>
<comment type="subunit">
    <text evidence="1">Homooctamer.</text>
</comment>
<dbReference type="Proteomes" id="UP000544530">
    <property type="component" value="Unassembled WGS sequence"/>
</dbReference>
<reference evidence="14 15" key="3">
    <citation type="submission" date="2018-06" db="EMBL/GenBank/DDBJ databases">
        <authorList>
            <consortium name="GenomeTrakr: Next Generation Sequencing Network for Food Pathogen Tracability"/>
        </authorList>
    </citation>
    <scope>NUCLEOTIDE SEQUENCE [LARGE SCALE GENOMIC DNA]</scope>
    <source>
        <strain evidence="4 15">CFSAN008042</strain>
        <strain evidence="5 20">CFSAN063727</strain>
        <strain evidence="3 14">FDA00007096</strain>
        <strain evidence="7 19">LS1344</strain>
    </source>
</reference>
<dbReference type="Proteomes" id="UP000467536">
    <property type="component" value="Unassembled WGS sequence"/>
</dbReference>
<reference evidence="10" key="2">
    <citation type="journal article" date="2018" name="Genome Biol.">
        <title>SKESA: strategic k-mer extension for scrupulous assemblies.</title>
        <authorList>
            <person name="Souvorov A."/>
            <person name="Agarwala R."/>
            <person name="Lipman D.J."/>
        </authorList>
    </citation>
    <scope>NUCLEOTIDE SEQUENCE [LARGE SCALE GENOMIC DNA]</scope>
    <source>
        <strain evidence="10">09CEB371LM</strain>
    </source>
</reference>
<reference evidence="10" key="7">
    <citation type="submission" date="2019-10" db="EMBL/GenBank/DDBJ databases">
        <authorList>
            <consortium name="NCBI Pathogen Detection Project"/>
        </authorList>
    </citation>
    <scope>NUCLEOTIDE SEQUENCE</scope>
    <source>
        <strain evidence="10">09CEB371LM</strain>
    </source>
</reference>
<evidence type="ECO:0000313" key="16">
    <source>
        <dbReference type="Proteomes" id="UP000467536"/>
    </source>
</evidence>
<comment type="caution">
    <text evidence="10">The sequence shown here is derived from an EMBL/GenBank/DDBJ whole genome shotgun (WGS) entry which is preliminary data.</text>
</comment>
<evidence type="ECO:0000313" key="8">
    <source>
        <dbReference type="EMBL" id="ECY9782553.1"/>
    </source>
</evidence>
<reference evidence="9 16" key="5">
    <citation type="submission" date="2019-08" db="EMBL/GenBank/DDBJ databases">
        <authorList>
            <person name="Ashton P.M."/>
            <person name="Dallman T."/>
            <person name="Nair S."/>
            <person name="De Pinna E."/>
            <person name="Peters T."/>
            <person name="Grant K."/>
        </authorList>
    </citation>
    <scope>NUCLEOTIDE SEQUENCE [LARGE SCALE GENOMIC DNA]</scope>
    <source>
        <strain evidence="9 16">788324</strain>
    </source>
</reference>
<evidence type="ECO:0000313" key="21">
    <source>
        <dbReference type="Proteomes" id="UP000544530"/>
    </source>
</evidence>
<feature type="domain" description="SIS" evidence="2">
    <location>
        <begin position="26"/>
        <end position="156"/>
    </location>
</feature>
<dbReference type="Proteomes" id="UP000840039">
    <property type="component" value="Unassembled WGS sequence"/>
</dbReference>
<evidence type="ECO:0000313" key="4">
    <source>
        <dbReference type="EMBL" id="EAC7481373.1"/>
    </source>
</evidence>
<organism evidence="10">
    <name type="scientific">Listeria monocytogenes</name>
    <dbReference type="NCBI Taxonomy" id="1639"/>
    <lineage>
        <taxon>Bacteria</taxon>
        <taxon>Bacillati</taxon>
        <taxon>Bacillota</taxon>
        <taxon>Bacilli</taxon>
        <taxon>Bacillales</taxon>
        <taxon>Listeriaceae</taxon>
        <taxon>Listeria</taxon>
    </lineage>
</organism>
<dbReference type="Proteomes" id="UP000365297">
    <property type="component" value="Unassembled WGS sequence"/>
</dbReference>
<proteinExistence type="predicted"/>
<dbReference type="InterPro" id="IPR046348">
    <property type="entry name" value="SIS_dom_sf"/>
</dbReference>
<dbReference type="InterPro" id="IPR035488">
    <property type="entry name" value="FrlB_SIS"/>
</dbReference>
<dbReference type="Proteomes" id="UP000522199">
    <property type="component" value="Unassembled WGS sequence"/>
</dbReference>
<dbReference type="PROSITE" id="PS51464">
    <property type="entry name" value="SIS"/>
    <property type="match status" value="1"/>
</dbReference>
<name>A0A0B8R316_LISMN</name>
<dbReference type="EMBL" id="QXLS01000006">
    <property type="protein sequence ID" value="RKA06541.1"/>
    <property type="molecule type" value="Genomic_DNA"/>
</dbReference>
<accession>A0A0B8R316</accession>
<dbReference type="InterPro" id="IPR024713">
    <property type="entry name" value="Fructosamine_deglycase_FrlB"/>
</dbReference>
<dbReference type="Pfam" id="PF01380">
    <property type="entry name" value="SIS"/>
    <property type="match status" value="1"/>
</dbReference>
<dbReference type="EMBL" id="DAAEEB010000001">
    <property type="protein sequence ID" value="HAA8051753.1"/>
    <property type="molecule type" value="Genomic_DNA"/>
</dbReference>
<dbReference type="EMBL" id="AAAJWF010000007">
    <property type="protein sequence ID" value="EAC7481373.1"/>
    <property type="molecule type" value="Genomic_DNA"/>
</dbReference>
<dbReference type="KEGG" id="lmv:Y193_05590"/>
<dbReference type="GO" id="GO:0004360">
    <property type="term" value="F:glutamine-fructose-6-phosphate transaminase (isomerizing) activity"/>
    <property type="evidence" value="ECO:0007669"/>
    <property type="project" value="TreeGrafter"/>
</dbReference>